<dbReference type="InterPro" id="IPR000792">
    <property type="entry name" value="Tscrpt_reg_LuxR_C"/>
</dbReference>
<evidence type="ECO:0008006" key="7">
    <source>
        <dbReference type="Google" id="ProtNLM"/>
    </source>
</evidence>
<proteinExistence type="predicted"/>
<dbReference type="PANTHER" id="PTHR43214:SF42">
    <property type="entry name" value="TRANSCRIPTIONAL REGULATORY PROTEIN DESR"/>
    <property type="match status" value="1"/>
</dbReference>
<dbReference type="PROSITE" id="PS50110">
    <property type="entry name" value="RESPONSE_REGULATORY"/>
    <property type="match status" value="1"/>
</dbReference>
<dbReference type="InterPro" id="IPR036388">
    <property type="entry name" value="WH-like_DNA-bd_sf"/>
</dbReference>
<dbReference type="Proteomes" id="UP000823521">
    <property type="component" value="Unassembled WGS sequence"/>
</dbReference>
<dbReference type="SMART" id="SM00421">
    <property type="entry name" value="HTH_LUXR"/>
    <property type="match status" value="1"/>
</dbReference>
<keyword evidence="1" id="KW-0238">DNA-binding</keyword>
<gene>
    <name evidence="5" type="ORF">GSF22_17735</name>
</gene>
<dbReference type="CDD" id="cd06170">
    <property type="entry name" value="LuxR_C_like"/>
    <property type="match status" value="1"/>
</dbReference>
<name>A0ABS3VTF0_MICEH</name>
<organism evidence="5 6">
    <name type="scientific">Micromonospora echinofusca</name>
    <dbReference type="NCBI Taxonomy" id="47858"/>
    <lineage>
        <taxon>Bacteria</taxon>
        <taxon>Bacillati</taxon>
        <taxon>Actinomycetota</taxon>
        <taxon>Actinomycetes</taxon>
        <taxon>Micromonosporales</taxon>
        <taxon>Micromonosporaceae</taxon>
        <taxon>Micromonospora</taxon>
    </lineage>
</organism>
<dbReference type="RefSeq" id="WP_208814744.1">
    <property type="nucleotide sequence ID" value="NZ_WVUH01000148.1"/>
</dbReference>
<reference evidence="5 6" key="1">
    <citation type="submission" date="2019-12" db="EMBL/GenBank/DDBJ databases">
        <title>Whole genome sequencing of endophytic Actinobacterium Micromonospora sp. MPMI6T.</title>
        <authorList>
            <person name="Evv R."/>
            <person name="Podile A.R."/>
        </authorList>
    </citation>
    <scope>NUCLEOTIDE SEQUENCE [LARGE SCALE GENOMIC DNA]</scope>
    <source>
        <strain evidence="5 6">MPMI6</strain>
    </source>
</reference>
<dbReference type="Gene3D" id="3.40.50.2300">
    <property type="match status" value="1"/>
</dbReference>
<dbReference type="InterPro" id="IPR039420">
    <property type="entry name" value="WalR-like"/>
</dbReference>
<feature type="domain" description="HTH luxR-type" evidence="3">
    <location>
        <begin position="165"/>
        <end position="230"/>
    </location>
</feature>
<dbReference type="PRINTS" id="PR00038">
    <property type="entry name" value="HTHLUXR"/>
</dbReference>
<evidence type="ECO:0000313" key="5">
    <source>
        <dbReference type="EMBL" id="MBO4207832.1"/>
    </source>
</evidence>
<dbReference type="InterPro" id="IPR011006">
    <property type="entry name" value="CheY-like_superfamily"/>
</dbReference>
<dbReference type="PROSITE" id="PS50043">
    <property type="entry name" value="HTH_LUXR_2"/>
    <property type="match status" value="1"/>
</dbReference>
<protein>
    <recommendedName>
        <fullName evidence="7">Two component transcriptional regulator, LuxR family</fullName>
    </recommendedName>
</protein>
<comment type="caution">
    <text evidence="2">Lacks conserved residue(s) required for the propagation of feature annotation.</text>
</comment>
<evidence type="ECO:0000256" key="1">
    <source>
        <dbReference type="ARBA" id="ARBA00023125"/>
    </source>
</evidence>
<sequence length="245" mass="26164">MTTVSGTTHRPRSAWQLDGGRSRVPSRIRVLVADHDPVWRRLLHDVLTGNSQLDVVAGVDSHRPLADWPLHRVDVAVLGASHGELMTGAVRQLTARRIRVVLLCLDWSRRSLDAAMAAGAAGCLVKEPDLSGVAGSVQAVAGSNRVLSTALLNFYVNPAAVDRRTQDAVRRLTTREREVLRLLGEGRTTAEAAELCGVSSATVKSHVSHALAKLDARNRLEAVLMVRDVLGSPAAAYGVPDAAAS</sequence>
<dbReference type="EMBL" id="WVUH01000148">
    <property type="protein sequence ID" value="MBO4207832.1"/>
    <property type="molecule type" value="Genomic_DNA"/>
</dbReference>
<dbReference type="Pfam" id="PF00196">
    <property type="entry name" value="GerE"/>
    <property type="match status" value="1"/>
</dbReference>
<comment type="caution">
    <text evidence="5">The sequence shown here is derived from an EMBL/GenBank/DDBJ whole genome shotgun (WGS) entry which is preliminary data.</text>
</comment>
<dbReference type="PANTHER" id="PTHR43214">
    <property type="entry name" value="TWO-COMPONENT RESPONSE REGULATOR"/>
    <property type="match status" value="1"/>
</dbReference>
<evidence type="ECO:0000259" key="3">
    <source>
        <dbReference type="PROSITE" id="PS50043"/>
    </source>
</evidence>
<feature type="domain" description="Response regulatory" evidence="4">
    <location>
        <begin position="29"/>
        <end position="141"/>
    </location>
</feature>
<dbReference type="InterPro" id="IPR016032">
    <property type="entry name" value="Sig_transdc_resp-reg_C-effctor"/>
</dbReference>
<dbReference type="SUPFAM" id="SSF52172">
    <property type="entry name" value="CheY-like"/>
    <property type="match status" value="1"/>
</dbReference>
<accession>A0ABS3VTF0</accession>
<evidence type="ECO:0000313" key="6">
    <source>
        <dbReference type="Proteomes" id="UP000823521"/>
    </source>
</evidence>
<dbReference type="InterPro" id="IPR001789">
    <property type="entry name" value="Sig_transdc_resp-reg_receiver"/>
</dbReference>
<dbReference type="Gene3D" id="1.10.10.10">
    <property type="entry name" value="Winged helix-like DNA-binding domain superfamily/Winged helix DNA-binding domain"/>
    <property type="match status" value="1"/>
</dbReference>
<evidence type="ECO:0000256" key="2">
    <source>
        <dbReference type="PROSITE-ProRule" id="PRU00169"/>
    </source>
</evidence>
<dbReference type="SUPFAM" id="SSF46894">
    <property type="entry name" value="C-terminal effector domain of the bipartite response regulators"/>
    <property type="match status" value="1"/>
</dbReference>
<keyword evidence="6" id="KW-1185">Reference proteome</keyword>
<evidence type="ECO:0000259" key="4">
    <source>
        <dbReference type="PROSITE" id="PS50110"/>
    </source>
</evidence>